<evidence type="ECO:0000256" key="4">
    <source>
        <dbReference type="ARBA" id="ARBA00023295"/>
    </source>
</evidence>
<evidence type="ECO:0000256" key="1">
    <source>
        <dbReference type="ARBA" id="ARBA00004834"/>
    </source>
</evidence>
<dbReference type="PANTHER" id="PTHR43301">
    <property type="entry name" value="ARABINAN ENDO-1,5-ALPHA-L-ARABINOSIDASE"/>
    <property type="match status" value="1"/>
</dbReference>
<dbReference type="Pfam" id="PF16369">
    <property type="entry name" value="GH43_C"/>
    <property type="match status" value="1"/>
</dbReference>
<dbReference type="RefSeq" id="WP_153123698.1">
    <property type="nucleotide sequence ID" value="NZ_VZCB01000060.1"/>
</dbReference>
<comment type="caution">
    <text evidence="9">The sequence shown here is derived from an EMBL/GenBank/DDBJ whole genome shotgun (WGS) entry which is preliminary data.</text>
</comment>
<comment type="similarity">
    <text evidence="2">Belongs to the glycosyl hydrolase 43 family.</text>
</comment>
<sequence length="883" mass="97514">MKKLLLSMLGLAAIGATAQTQVCDNDLTNAYTSRSYSKRVVCHDPSIVVDDITNPSSPTYYIYGSHLGRGKTTAASNYQEWTSFKAGEEAAGNVNSLFANKQGTLVNYSIAYQSHVVTEVKNSKGENVKFGNFNAHGWQYKGYNVQGNQWAPDIVYNKTMKKWCMYMSLNGENWCSSIVCFVSDNIEGPWVYQGPVVFSGFQGSYAHNSYAAADDWKHTDYAIATGETALPTRYKNGKSWGTYWPNCIDPCVFYDDNDNLWMSYGSWSGGIFMIKLDKTNGLRDYTYTFPYEVNGKVTTPGAASANCTSDPYFGKKIAGGYYVSGEASYIQKIGKYYFLFMSYGGLKSDGGYQMRIFRSENPDGPYVDCYGTSALFKSYKMNYSATTADNRGVLLFGGYQWDAMSGAEIAQGHNSAFVDKQNRSFVVYHTRFSNGGEGHQVRVHQLFLNDEGWLMAAPFEFDGETITDAAIASKASIADADIAGDYQFMRHQYGQNTKAKAFETPVNITLNADGTITGAEKGTWKRTAGTDYIHLTINDVVYRGVLVNQTIDYTNIPAIAISALSSSSGSLTMGQNNFTYQQEVWAVKADAKAAIKYTVNNLTLPFADGATLNAAPSLPTQGKMGANISWKSSDTSILTDDGKVNGKGKVTMTMTISKDEYEYVKDYSLNIDADAEETTPVYYPVSAQKNLTNAYATNLSQDYTVKAGNKAQFKFYNYTVGTDNFKSWVLGVSNVAHGAAGYKEYVMLRNDNWENISWGNIGCTSDFNWDTFVQDMNGSLVDMTVEYAATGTFKMTAVITTKDKKVYHYSYSTTISGKPAKINVFFTGENSYIDGSSLVDTGIAPIVIQKKQNDGKWYNLAGQLVDKSYKGVVIVNGRKFVNK</sequence>
<name>A0A6G1U0F1_9BACT</name>
<feature type="domain" description="Atrophied bacterial Ig" evidence="8">
    <location>
        <begin position="617"/>
        <end position="672"/>
    </location>
</feature>
<dbReference type="AlphaFoldDB" id="A0A6G1U0F1"/>
<evidence type="ECO:0000259" key="8">
    <source>
        <dbReference type="Pfam" id="PF20578"/>
    </source>
</evidence>
<proteinExistence type="inferred from homology"/>
<dbReference type="Pfam" id="PF04616">
    <property type="entry name" value="Glyco_hydro_43"/>
    <property type="match status" value="1"/>
</dbReference>
<gene>
    <name evidence="9" type="ORF">F7D73_08015</name>
</gene>
<dbReference type="EMBL" id="VZCB01000060">
    <property type="protein sequence ID" value="MQN80897.1"/>
    <property type="molecule type" value="Genomic_DNA"/>
</dbReference>
<dbReference type="InterPro" id="IPR006710">
    <property type="entry name" value="Glyco_hydro_43"/>
</dbReference>
<evidence type="ECO:0000256" key="3">
    <source>
        <dbReference type="ARBA" id="ARBA00022801"/>
    </source>
</evidence>
<dbReference type="SUPFAM" id="SSF75005">
    <property type="entry name" value="Arabinanase/levansucrase/invertase"/>
    <property type="match status" value="1"/>
</dbReference>
<dbReference type="OrthoDB" id="9801455at2"/>
<dbReference type="Gene3D" id="2.115.10.20">
    <property type="entry name" value="Glycosyl hydrolase domain, family 43"/>
    <property type="match status" value="1"/>
</dbReference>
<dbReference type="Pfam" id="PF20578">
    <property type="entry name" value="aBig_2"/>
    <property type="match status" value="1"/>
</dbReference>
<dbReference type="PANTHER" id="PTHR43301:SF3">
    <property type="entry name" value="ARABINAN ENDO-1,5-ALPHA-L-ARABINOSIDASE A-RELATED"/>
    <property type="match status" value="1"/>
</dbReference>
<evidence type="ECO:0000256" key="2">
    <source>
        <dbReference type="ARBA" id="ARBA00009865"/>
    </source>
</evidence>
<keyword evidence="6" id="KW-0732">Signal</keyword>
<evidence type="ECO:0000256" key="6">
    <source>
        <dbReference type="SAM" id="SignalP"/>
    </source>
</evidence>
<accession>A0A6G1U0F1</accession>
<keyword evidence="3 9" id="KW-0378">Hydrolase</keyword>
<dbReference type="InterPro" id="IPR050727">
    <property type="entry name" value="GH43_arabinanases"/>
</dbReference>
<evidence type="ECO:0000259" key="7">
    <source>
        <dbReference type="Pfam" id="PF16369"/>
    </source>
</evidence>
<dbReference type="GO" id="GO:0005975">
    <property type="term" value="P:carbohydrate metabolic process"/>
    <property type="evidence" value="ECO:0007669"/>
    <property type="project" value="InterPro"/>
</dbReference>
<keyword evidence="4" id="KW-0326">Glycosidase</keyword>
<dbReference type="Proteomes" id="UP000480425">
    <property type="component" value="Unassembled WGS sequence"/>
</dbReference>
<dbReference type="GO" id="GO:0004553">
    <property type="term" value="F:hydrolase activity, hydrolyzing O-glycosyl compounds"/>
    <property type="evidence" value="ECO:0007669"/>
    <property type="project" value="InterPro"/>
</dbReference>
<dbReference type="InterPro" id="IPR046780">
    <property type="entry name" value="aBig_2"/>
</dbReference>
<protein>
    <submittedName>
        <fullName evidence="9">Family 43 glycosylhydrolase</fullName>
    </submittedName>
</protein>
<comment type="pathway">
    <text evidence="1">Glycan metabolism; L-arabinan degradation.</text>
</comment>
<dbReference type="Gene3D" id="2.40.128.10">
    <property type="match status" value="1"/>
</dbReference>
<dbReference type="InterPro" id="IPR032291">
    <property type="entry name" value="Abn2_C"/>
</dbReference>
<feature type="chain" id="PRO_5026226195" evidence="6">
    <location>
        <begin position="19"/>
        <end position="883"/>
    </location>
</feature>
<evidence type="ECO:0000313" key="10">
    <source>
        <dbReference type="Proteomes" id="UP000480425"/>
    </source>
</evidence>
<evidence type="ECO:0000313" key="9">
    <source>
        <dbReference type="EMBL" id="MQN80897.1"/>
    </source>
</evidence>
<evidence type="ECO:0000256" key="5">
    <source>
        <dbReference type="PIRSR" id="PIRSR606710-2"/>
    </source>
</evidence>
<feature type="site" description="Important for catalytic activity, responsible for pKa modulation of the active site Glu and correct orientation of both the proton donor and substrate" evidence="5">
    <location>
        <position position="249"/>
    </location>
</feature>
<organism evidence="9 10">
    <name type="scientific">Segatella copri</name>
    <dbReference type="NCBI Taxonomy" id="165179"/>
    <lineage>
        <taxon>Bacteria</taxon>
        <taxon>Pseudomonadati</taxon>
        <taxon>Bacteroidota</taxon>
        <taxon>Bacteroidia</taxon>
        <taxon>Bacteroidales</taxon>
        <taxon>Prevotellaceae</taxon>
        <taxon>Segatella</taxon>
    </lineage>
</organism>
<feature type="domain" description="Extracellular endo-alpha-(1-&gt;5)-L-arabinanase C-terminal" evidence="7">
    <location>
        <begin position="459"/>
        <end position="570"/>
    </location>
</feature>
<reference evidence="9 10" key="1">
    <citation type="submission" date="2019-09" db="EMBL/GenBank/DDBJ databases">
        <title>Distinct polysaccharide growth profiles of human intestinal Prevotella copri isolates.</title>
        <authorList>
            <person name="Fehlner-Peach H."/>
            <person name="Magnabosco C."/>
            <person name="Raghavan V."/>
            <person name="Scher J.U."/>
            <person name="Tett A."/>
            <person name="Cox L.M."/>
            <person name="Gottsegen C."/>
            <person name="Watters A."/>
            <person name="Wiltshire- Gordon J.D."/>
            <person name="Segata N."/>
            <person name="Bonneau R."/>
            <person name="Littman D.R."/>
        </authorList>
    </citation>
    <scope>NUCLEOTIDE SEQUENCE [LARGE SCALE GENOMIC DNA]</scope>
    <source>
        <strain evidence="10">iA622</strain>
    </source>
</reference>
<feature type="signal peptide" evidence="6">
    <location>
        <begin position="1"/>
        <end position="18"/>
    </location>
</feature>
<dbReference type="InterPro" id="IPR023296">
    <property type="entry name" value="Glyco_hydro_beta-prop_sf"/>
</dbReference>